<accession>A0AAD5RDX7</accession>
<dbReference type="Proteomes" id="UP001196413">
    <property type="component" value="Unassembled WGS sequence"/>
</dbReference>
<evidence type="ECO:0000313" key="2">
    <source>
        <dbReference type="Proteomes" id="UP001196413"/>
    </source>
</evidence>
<evidence type="ECO:0000313" key="1">
    <source>
        <dbReference type="EMBL" id="KAJ1374680.1"/>
    </source>
</evidence>
<proteinExistence type="predicted"/>
<gene>
    <name evidence="1" type="ORF">KIN20_037423</name>
</gene>
<dbReference type="AlphaFoldDB" id="A0AAD5RDX7"/>
<sequence length="53" mass="5910">MPLDCFQRNTDYEAVGDETDVNMESNAFVTDAGSGIEARAMKNDVVRNMRNNP</sequence>
<name>A0AAD5RDX7_PARTN</name>
<protein>
    <submittedName>
        <fullName evidence="1">Uncharacterized protein</fullName>
    </submittedName>
</protein>
<dbReference type="EMBL" id="JAHQIW010007478">
    <property type="protein sequence ID" value="KAJ1374680.1"/>
    <property type="molecule type" value="Genomic_DNA"/>
</dbReference>
<organism evidence="1 2">
    <name type="scientific">Parelaphostrongylus tenuis</name>
    <name type="common">Meningeal worm</name>
    <dbReference type="NCBI Taxonomy" id="148309"/>
    <lineage>
        <taxon>Eukaryota</taxon>
        <taxon>Metazoa</taxon>
        <taxon>Ecdysozoa</taxon>
        <taxon>Nematoda</taxon>
        <taxon>Chromadorea</taxon>
        <taxon>Rhabditida</taxon>
        <taxon>Rhabditina</taxon>
        <taxon>Rhabditomorpha</taxon>
        <taxon>Strongyloidea</taxon>
        <taxon>Metastrongylidae</taxon>
        <taxon>Parelaphostrongylus</taxon>
    </lineage>
</organism>
<comment type="caution">
    <text evidence="1">The sequence shown here is derived from an EMBL/GenBank/DDBJ whole genome shotgun (WGS) entry which is preliminary data.</text>
</comment>
<keyword evidence="2" id="KW-1185">Reference proteome</keyword>
<reference evidence="1" key="1">
    <citation type="submission" date="2021-06" db="EMBL/GenBank/DDBJ databases">
        <title>Parelaphostrongylus tenuis whole genome reference sequence.</title>
        <authorList>
            <person name="Garwood T.J."/>
            <person name="Larsen P.A."/>
            <person name="Fountain-Jones N.M."/>
            <person name="Garbe J.R."/>
            <person name="Macchietto M.G."/>
            <person name="Kania S.A."/>
            <person name="Gerhold R.W."/>
            <person name="Richards J.E."/>
            <person name="Wolf T.M."/>
        </authorList>
    </citation>
    <scope>NUCLEOTIDE SEQUENCE</scope>
    <source>
        <strain evidence="1">MNPRO001-30</strain>
        <tissue evidence="1">Meninges</tissue>
    </source>
</reference>